<comment type="subcellular location">
    <subcellularLocation>
        <location evidence="3">Cytoplasm</location>
    </subcellularLocation>
</comment>
<proteinExistence type="inferred from homology"/>
<keyword evidence="2 3" id="KW-0143">Chaperone</keyword>
<evidence type="ECO:0000256" key="3">
    <source>
        <dbReference type="HAMAP-Rule" id="MF_01384"/>
    </source>
</evidence>
<keyword evidence="3" id="KW-0996">Nickel insertion</keyword>
<accession>A0ABV9FCA3</accession>
<comment type="similarity">
    <text evidence="1 3">Belongs to the UreD family.</text>
</comment>
<keyword evidence="3" id="KW-0963">Cytoplasm</keyword>
<comment type="caution">
    <text evidence="4">The sequence shown here is derived from an EMBL/GenBank/DDBJ whole genome shotgun (WGS) entry which is preliminary data.</text>
</comment>
<gene>
    <name evidence="3" type="primary">ureD</name>
    <name evidence="4" type="ORF">ACFO3S_13575</name>
</gene>
<dbReference type="HAMAP" id="MF_01384">
    <property type="entry name" value="UreD"/>
    <property type="match status" value="1"/>
</dbReference>
<evidence type="ECO:0000256" key="1">
    <source>
        <dbReference type="ARBA" id="ARBA00007177"/>
    </source>
</evidence>
<dbReference type="Proteomes" id="UP001596028">
    <property type="component" value="Unassembled WGS sequence"/>
</dbReference>
<protein>
    <recommendedName>
        <fullName evidence="3">Urease accessory protein UreD</fullName>
    </recommendedName>
</protein>
<comment type="function">
    <text evidence="3">Required for maturation of urease via the functional incorporation of the urease nickel metallocenter.</text>
</comment>
<dbReference type="InterPro" id="IPR002669">
    <property type="entry name" value="UreD"/>
</dbReference>
<sequence length="293" mass="32507">MRPWSSEIARTSELRAVAGLSGGRPALLSRYHSSPLKIAKAFPVRCGDGRQLAVVQMDGSPGMLEGDRYLFDWTLRDGVRLYATNQSYTRVHPCEKGNAKLAQKFDLQAGAVLEWMPEPVMLFRDARFRSETEIDLAEDAVCMMTDIFCPGRLSRGEAFAFGSYDARLTVRFKGELIHYQRQLWEPASLPVENSGCFGAHTHVGSFMAFSDRLTRAHADRIREAIGGAGEALPGGVVWGVARLDGPGLAVQAAGNAAWKLQKLLLIAWDIVRRELLGLPPLRLIREAWMHDVE</sequence>
<evidence type="ECO:0000313" key="4">
    <source>
        <dbReference type="EMBL" id="MFC4599277.1"/>
    </source>
</evidence>
<dbReference type="PANTHER" id="PTHR33643">
    <property type="entry name" value="UREASE ACCESSORY PROTEIN D"/>
    <property type="match status" value="1"/>
</dbReference>
<keyword evidence="5" id="KW-1185">Reference proteome</keyword>
<organism evidence="4 5">
    <name type="scientific">Cohnella hongkongensis</name>
    <dbReference type="NCBI Taxonomy" id="178337"/>
    <lineage>
        <taxon>Bacteria</taxon>
        <taxon>Bacillati</taxon>
        <taxon>Bacillota</taxon>
        <taxon>Bacilli</taxon>
        <taxon>Bacillales</taxon>
        <taxon>Paenibacillaceae</taxon>
        <taxon>Cohnella</taxon>
    </lineage>
</organism>
<dbReference type="PANTHER" id="PTHR33643:SF1">
    <property type="entry name" value="UREASE ACCESSORY PROTEIN D"/>
    <property type="match status" value="1"/>
</dbReference>
<dbReference type="RefSeq" id="WP_378096769.1">
    <property type="nucleotide sequence ID" value="NZ_JBHSEP010000009.1"/>
</dbReference>
<evidence type="ECO:0000313" key="5">
    <source>
        <dbReference type="Proteomes" id="UP001596028"/>
    </source>
</evidence>
<evidence type="ECO:0000256" key="2">
    <source>
        <dbReference type="ARBA" id="ARBA00023186"/>
    </source>
</evidence>
<comment type="subunit">
    <text evidence="3">UreD, UreF and UreG form a complex that acts as a GTP-hydrolysis-dependent molecular chaperone, activating the urease apoprotein by helping to assemble the nickel containing metallocenter of UreC. The UreE protein probably delivers the nickel.</text>
</comment>
<dbReference type="Pfam" id="PF01774">
    <property type="entry name" value="UreD"/>
    <property type="match status" value="1"/>
</dbReference>
<name>A0ABV9FCA3_9BACL</name>
<reference evidence="5" key="1">
    <citation type="journal article" date="2019" name="Int. J. Syst. Evol. Microbiol.">
        <title>The Global Catalogue of Microorganisms (GCM) 10K type strain sequencing project: providing services to taxonomists for standard genome sequencing and annotation.</title>
        <authorList>
            <consortium name="The Broad Institute Genomics Platform"/>
            <consortium name="The Broad Institute Genome Sequencing Center for Infectious Disease"/>
            <person name="Wu L."/>
            <person name="Ma J."/>
        </authorList>
    </citation>
    <scope>NUCLEOTIDE SEQUENCE [LARGE SCALE GENOMIC DNA]</scope>
    <source>
        <strain evidence="5">CCUG 49571</strain>
    </source>
</reference>
<dbReference type="EMBL" id="JBHSEP010000009">
    <property type="protein sequence ID" value="MFC4599277.1"/>
    <property type="molecule type" value="Genomic_DNA"/>
</dbReference>